<evidence type="ECO:0000256" key="4">
    <source>
        <dbReference type="ARBA" id="ARBA00023098"/>
    </source>
</evidence>
<dbReference type="EMBL" id="KZ451916">
    <property type="protein sequence ID" value="PKA62598.1"/>
    <property type="molecule type" value="Genomic_DNA"/>
</dbReference>
<dbReference type="PANTHER" id="PTHR32241:SF13">
    <property type="entry name" value="INACTIVE PATATIN-LIKE PROTEIN 9-RELATED"/>
    <property type="match status" value="1"/>
</dbReference>
<dbReference type="InterPro" id="IPR016035">
    <property type="entry name" value="Acyl_Trfase/lysoPLipase"/>
</dbReference>
<comment type="function">
    <text evidence="7">Lipolytic acyl hydrolase (LAH).</text>
</comment>
<reference evidence="9 10" key="1">
    <citation type="journal article" date="2017" name="Nature">
        <title>The Apostasia genome and the evolution of orchids.</title>
        <authorList>
            <person name="Zhang G.Q."/>
            <person name="Liu K.W."/>
            <person name="Li Z."/>
            <person name="Lohaus R."/>
            <person name="Hsiao Y.Y."/>
            <person name="Niu S.C."/>
            <person name="Wang J.Y."/>
            <person name="Lin Y.C."/>
            <person name="Xu Q."/>
            <person name="Chen L.J."/>
            <person name="Yoshida K."/>
            <person name="Fujiwara S."/>
            <person name="Wang Z.W."/>
            <person name="Zhang Y.Q."/>
            <person name="Mitsuda N."/>
            <person name="Wang M."/>
            <person name="Liu G.H."/>
            <person name="Pecoraro L."/>
            <person name="Huang H.X."/>
            <person name="Xiao X.J."/>
            <person name="Lin M."/>
            <person name="Wu X.Y."/>
            <person name="Wu W.L."/>
            <person name="Chen Y.Y."/>
            <person name="Chang S.B."/>
            <person name="Sakamoto S."/>
            <person name="Ohme-Takagi M."/>
            <person name="Yagi M."/>
            <person name="Zeng S.J."/>
            <person name="Shen C.Y."/>
            <person name="Yeh C.M."/>
            <person name="Luo Y.B."/>
            <person name="Tsai W.C."/>
            <person name="Van de Peer Y."/>
            <person name="Liu Z.J."/>
        </authorList>
    </citation>
    <scope>NUCLEOTIDE SEQUENCE [LARGE SCALE GENOMIC DNA]</scope>
    <source>
        <strain evidence="10">cv. Shenzhen</strain>
        <tissue evidence="9">Stem</tissue>
    </source>
</reference>
<feature type="short sequence motif" description="DGA/G" evidence="6">
    <location>
        <begin position="232"/>
        <end position="234"/>
    </location>
</feature>
<dbReference type="InterPro" id="IPR002641">
    <property type="entry name" value="PNPLA_dom"/>
</dbReference>
<dbReference type="EC" id="3.1.1.-" evidence="7"/>
<dbReference type="STRING" id="1088818.A0A2I0B480"/>
<keyword evidence="2 7" id="KW-0378">Hydrolase</keyword>
<keyword evidence="10" id="KW-1185">Reference proteome</keyword>
<dbReference type="GO" id="GO:0016042">
    <property type="term" value="P:lipid catabolic process"/>
    <property type="evidence" value="ECO:0007669"/>
    <property type="project" value="UniProtKB-KW"/>
</dbReference>
<evidence type="ECO:0000313" key="9">
    <source>
        <dbReference type="EMBL" id="PKA62598.1"/>
    </source>
</evidence>
<accession>A0A2I0B480</accession>
<dbReference type="GO" id="GO:0016787">
    <property type="term" value="F:hydrolase activity"/>
    <property type="evidence" value="ECO:0007669"/>
    <property type="project" value="UniProtKB-KW"/>
</dbReference>
<comment type="function">
    <text evidence="5">Possesses non-specific lipolytic acyl hydrolase (LAH) activity. Hydrolyzes phospholipids as well as galactolipids. May play a role in disease resistance.</text>
</comment>
<evidence type="ECO:0000256" key="2">
    <source>
        <dbReference type="ARBA" id="ARBA00022801"/>
    </source>
</evidence>
<dbReference type="Pfam" id="PF01734">
    <property type="entry name" value="Patatin"/>
    <property type="match status" value="1"/>
</dbReference>
<evidence type="ECO:0000256" key="7">
    <source>
        <dbReference type="RuleBase" id="RU361262"/>
    </source>
</evidence>
<feature type="domain" description="PNPLA" evidence="8">
    <location>
        <begin position="42"/>
        <end position="245"/>
    </location>
</feature>
<dbReference type="OrthoDB" id="630895at2759"/>
<evidence type="ECO:0000256" key="3">
    <source>
        <dbReference type="ARBA" id="ARBA00022963"/>
    </source>
</evidence>
<dbReference type="Gene3D" id="3.40.1090.10">
    <property type="entry name" value="Cytosolic phospholipase A2 catalytic domain"/>
    <property type="match status" value="1"/>
</dbReference>
<evidence type="ECO:0000259" key="8">
    <source>
        <dbReference type="PROSITE" id="PS51635"/>
    </source>
</evidence>
<dbReference type="Proteomes" id="UP000236161">
    <property type="component" value="Unassembled WGS sequence"/>
</dbReference>
<comment type="similarity">
    <text evidence="1 7">Belongs to the patatin family.</text>
</comment>
<sequence>MELSRLTIEIFSKLEQKWLSEWDNPKLSLTAFAGNRKTRILTIDGAAGARGLISGELLIHLEDQLCSAVGDPKARIPDFFDLIAGTGIGGVLAAMITASDCSSGRPLFSAHEAVEFLCSRHRRLFRPSGYLLRRRRGPKLSAGSFEVVLREAFLHGGGRALTLKDSCRPLLIPCYDLNTSAPFVFSRADAAESASFDFDLWKVCRATTATPGLFRPYALTSVDGMTACLAVDGGLVMNNPSAAAVTHVLLNKREFPAVAGVQDLLLLSLGSSFFPAPAPSWWHRRLKTGFSGLATVDIVLDGMSETVDHLLSNAFSWNRCDYVRISVNGCHMAKETMDGGVELDGLTRAGARMLKEKSVESFPFVGKRLLTETNGERIGAFARRLVAIGCPEVMTPSPSKGSVAVNELADGR</sequence>
<protein>
    <recommendedName>
        <fullName evidence="7">Patatin</fullName>
        <ecNumber evidence="7">3.1.1.-</ecNumber>
    </recommendedName>
</protein>
<dbReference type="PROSITE" id="PS51635">
    <property type="entry name" value="PNPLA"/>
    <property type="match status" value="1"/>
</dbReference>
<name>A0A2I0B480_9ASPA</name>
<keyword evidence="3 7" id="KW-0442">Lipid degradation</keyword>
<comment type="caution">
    <text evidence="6">Lacks conserved residue(s) required for the propagation of feature annotation.</text>
</comment>
<proteinExistence type="inferred from homology"/>
<gene>
    <name evidence="9" type="ORF">AXF42_Ash012185</name>
</gene>
<evidence type="ECO:0000256" key="1">
    <source>
        <dbReference type="ARBA" id="ARBA00010240"/>
    </source>
</evidence>
<dbReference type="PANTHER" id="PTHR32241">
    <property type="entry name" value="PATATIN-LIKE PROTEIN 6"/>
    <property type="match status" value="1"/>
</dbReference>
<evidence type="ECO:0000256" key="5">
    <source>
        <dbReference type="ARBA" id="ARBA00025642"/>
    </source>
</evidence>
<dbReference type="AlphaFoldDB" id="A0A2I0B480"/>
<keyword evidence="4 7" id="KW-0443">Lipid metabolism</keyword>
<organism evidence="9 10">
    <name type="scientific">Apostasia shenzhenica</name>
    <dbReference type="NCBI Taxonomy" id="1088818"/>
    <lineage>
        <taxon>Eukaryota</taxon>
        <taxon>Viridiplantae</taxon>
        <taxon>Streptophyta</taxon>
        <taxon>Embryophyta</taxon>
        <taxon>Tracheophyta</taxon>
        <taxon>Spermatophyta</taxon>
        <taxon>Magnoliopsida</taxon>
        <taxon>Liliopsida</taxon>
        <taxon>Asparagales</taxon>
        <taxon>Orchidaceae</taxon>
        <taxon>Apostasioideae</taxon>
        <taxon>Apostasia</taxon>
    </lineage>
</organism>
<comment type="domain">
    <text evidence="7">The nitrogen atoms of the two glycine residues in the GGXR motif define the oxyanion hole, and stabilize the oxyanion that forms during the nucleophilic attack by the catalytic serine during substrate cleavage.</text>
</comment>
<evidence type="ECO:0000313" key="10">
    <source>
        <dbReference type="Proteomes" id="UP000236161"/>
    </source>
</evidence>
<dbReference type="SUPFAM" id="SSF52151">
    <property type="entry name" value="FabD/lysophospholipase-like"/>
    <property type="match status" value="1"/>
</dbReference>
<evidence type="ECO:0000256" key="6">
    <source>
        <dbReference type="PROSITE-ProRule" id="PRU01161"/>
    </source>
</evidence>